<keyword evidence="1" id="KW-1133">Transmembrane helix</keyword>
<accession>A0ABD5QC41</accession>
<proteinExistence type="predicted"/>
<comment type="caution">
    <text evidence="2">The sequence shown here is derived from an EMBL/GenBank/DDBJ whole genome shotgun (WGS) entry which is preliminary data.</text>
</comment>
<dbReference type="Proteomes" id="UP001595925">
    <property type="component" value="Unassembled WGS sequence"/>
</dbReference>
<reference evidence="2 3" key="1">
    <citation type="journal article" date="2019" name="Int. J. Syst. Evol. Microbiol.">
        <title>The Global Catalogue of Microorganisms (GCM) 10K type strain sequencing project: providing services to taxonomists for standard genome sequencing and annotation.</title>
        <authorList>
            <consortium name="The Broad Institute Genomics Platform"/>
            <consortium name="The Broad Institute Genome Sequencing Center for Infectious Disease"/>
            <person name="Wu L."/>
            <person name="Ma J."/>
        </authorList>
    </citation>
    <scope>NUCLEOTIDE SEQUENCE [LARGE SCALE GENOMIC DNA]</scope>
    <source>
        <strain evidence="2 3">CGMCC 1.15824</strain>
    </source>
</reference>
<keyword evidence="1" id="KW-0812">Transmembrane</keyword>
<dbReference type="AlphaFoldDB" id="A0ABD5QC41"/>
<evidence type="ECO:0000256" key="1">
    <source>
        <dbReference type="SAM" id="Phobius"/>
    </source>
</evidence>
<keyword evidence="1" id="KW-0472">Membrane</keyword>
<dbReference type="RefSeq" id="WP_224830227.1">
    <property type="nucleotide sequence ID" value="NZ_JAIVEF010000042.1"/>
</dbReference>
<organism evidence="2 3">
    <name type="scientific">Saliphagus infecundisoli</name>
    <dbReference type="NCBI Taxonomy" id="1849069"/>
    <lineage>
        <taxon>Archaea</taxon>
        <taxon>Methanobacteriati</taxon>
        <taxon>Methanobacteriota</taxon>
        <taxon>Stenosarchaea group</taxon>
        <taxon>Halobacteria</taxon>
        <taxon>Halobacteriales</taxon>
        <taxon>Natrialbaceae</taxon>
        <taxon>Saliphagus</taxon>
    </lineage>
</organism>
<evidence type="ECO:0000313" key="2">
    <source>
        <dbReference type="EMBL" id="MFC4987258.1"/>
    </source>
</evidence>
<feature type="transmembrane region" description="Helical" evidence="1">
    <location>
        <begin position="21"/>
        <end position="42"/>
    </location>
</feature>
<sequence>MRDGLKQRLLRVDYESWDNPWYGFVAAPVLAILGGSFGYFLGVHLVSSPLAEEIIAYVCIAITFFVGYIGVALIDMY</sequence>
<protein>
    <submittedName>
        <fullName evidence="2">Uncharacterized protein</fullName>
    </submittedName>
</protein>
<name>A0ABD5QC41_9EURY</name>
<evidence type="ECO:0000313" key="3">
    <source>
        <dbReference type="Proteomes" id="UP001595925"/>
    </source>
</evidence>
<feature type="transmembrane region" description="Helical" evidence="1">
    <location>
        <begin position="54"/>
        <end position="74"/>
    </location>
</feature>
<keyword evidence="3" id="KW-1185">Reference proteome</keyword>
<dbReference type="EMBL" id="JBHSJG010000019">
    <property type="protein sequence ID" value="MFC4987258.1"/>
    <property type="molecule type" value="Genomic_DNA"/>
</dbReference>
<gene>
    <name evidence="2" type="ORF">ACFPFO_05650</name>
</gene>